<dbReference type="PANTHER" id="PTHR24299">
    <property type="entry name" value="CYTOCHROME P450 FAMILY 1"/>
    <property type="match status" value="1"/>
</dbReference>
<evidence type="ECO:0008006" key="3">
    <source>
        <dbReference type="Google" id="ProtNLM"/>
    </source>
</evidence>
<dbReference type="Gene3D" id="1.10.630.10">
    <property type="entry name" value="Cytochrome P450"/>
    <property type="match status" value="1"/>
</dbReference>
<dbReference type="PANTHER" id="PTHR24299:SF21">
    <property type="entry name" value="OS09G0441600 PROTEIN"/>
    <property type="match status" value="1"/>
</dbReference>
<dbReference type="HOGENOM" id="CLU_1725452_0_0_1"/>
<dbReference type="eggNOG" id="KOG0156">
    <property type="taxonomic scope" value="Eukaryota"/>
</dbReference>
<proteinExistence type="predicted"/>
<dbReference type="InterPro" id="IPR036396">
    <property type="entry name" value="Cyt_P450_sf"/>
</dbReference>
<gene>
    <name evidence="1" type="ORF">SELMODRAFT_131282</name>
</gene>
<dbReference type="EMBL" id="GL377671">
    <property type="protein sequence ID" value="EFJ08689.1"/>
    <property type="molecule type" value="Genomic_DNA"/>
</dbReference>
<sequence length="152" mass="16980">MAAQVLKAHGLEFASRTNNEFFRIVSHAWNDLILAPVGDKWKIMRRICSTHLFNNSMLKASSGFRESEMKHTVKSIIQQSGATIKLQEVFSGLLSISLCLVLFSERGLEVVDLIRNIVALSLNLNIGLLFPALDPWIFMESTRNATQSSCLA</sequence>
<organism evidence="2">
    <name type="scientific">Selaginella moellendorffii</name>
    <name type="common">Spikemoss</name>
    <dbReference type="NCBI Taxonomy" id="88036"/>
    <lineage>
        <taxon>Eukaryota</taxon>
        <taxon>Viridiplantae</taxon>
        <taxon>Streptophyta</taxon>
        <taxon>Embryophyta</taxon>
        <taxon>Tracheophyta</taxon>
        <taxon>Lycopodiopsida</taxon>
        <taxon>Selaginellales</taxon>
        <taxon>Selaginellaceae</taxon>
        <taxon>Selaginella</taxon>
    </lineage>
</organism>
<dbReference type="KEGG" id="smo:SELMODRAFT_131282"/>
<protein>
    <recommendedName>
        <fullName evidence="3">Cytochrome P450</fullName>
    </recommendedName>
</protein>
<dbReference type="Gramene" id="EFJ08689">
    <property type="protein sequence ID" value="EFJ08689"/>
    <property type="gene ID" value="SELMODRAFT_131282"/>
</dbReference>
<dbReference type="InterPro" id="IPR001128">
    <property type="entry name" value="Cyt_P450"/>
</dbReference>
<accession>D8T3T2</accession>
<dbReference type="GO" id="GO:0016712">
    <property type="term" value="F:oxidoreductase activity, acting on paired donors, with incorporation or reduction of molecular oxygen, reduced flavin or flavoprotein as one donor, and incorporation of one atom of oxygen"/>
    <property type="evidence" value="ECO:0000318"/>
    <property type="project" value="GO_Central"/>
</dbReference>
<dbReference type="InParanoid" id="D8T3T2"/>
<dbReference type="AlphaFoldDB" id="D8T3T2"/>
<dbReference type="SUPFAM" id="SSF48264">
    <property type="entry name" value="Cytochrome P450"/>
    <property type="match status" value="1"/>
</dbReference>
<dbReference type="Pfam" id="PF00067">
    <property type="entry name" value="p450"/>
    <property type="match status" value="1"/>
</dbReference>
<reference evidence="1 2" key="1">
    <citation type="journal article" date="2011" name="Science">
        <title>The Selaginella genome identifies genetic changes associated with the evolution of vascular plants.</title>
        <authorList>
            <person name="Banks J.A."/>
            <person name="Nishiyama T."/>
            <person name="Hasebe M."/>
            <person name="Bowman J.L."/>
            <person name="Gribskov M."/>
            <person name="dePamphilis C."/>
            <person name="Albert V.A."/>
            <person name="Aono N."/>
            <person name="Aoyama T."/>
            <person name="Ambrose B.A."/>
            <person name="Ashton N.W."/>
            <person name="Axtell M.J."/>
            <person name="Barker E."/>
            <person name="Barker M.S."/>
            <person name="Bennetzen J.L."/>
            <person name="Bonawitz N.D."/>
            <person name="Chapple C."/>
            <person name="Cheng C."/>
            <person name="Correa L.G."/>
            <person name="Dacre M."/>
            <person name="DeBarry J."/>
            <person name="Dreyer I."/>
            <person name="Elias M."/>
            <person name="Engstrom E.M."/>
            <person name="Estelle M."/>
            <person name="Feng L."/>
            <person name="Finet C."/>
            <person name="Floyd S.K."/>
            <person name="Frommer W.B."/>
            <person name="Fujita T."/>
            <person name="Gramzow L."/>
            <person name="Gutensohn M."/>
            <person name="Harholt J."/>
            <person name="Hattori M."/>
            <person name="Heyl A."/>
            <person name="Hirai T."/>
            <person name="Hiwatashi Y."/>
            <person name="Ishikawa M."/>
            <person name="Iwata M."/>
            <person name="Karol K.G."/>
            <person name="Koehler B."/>
            <person name="Kolukisaoglu U."/>
            <person name="Kubo M."/>
            <person name="Kurata T."/>
            <person name="Lalonde S."/>
            <person name="Li K."/>
            <person name="Li Y."/>
            <person name="Litt A."/>
            <person name="Lyons E."/>
            <person name="Manning G."/>
            <person name="Maruyama T."/>
            <person name="Michael T.P."/>
            <person name="Mikami K."/>
            <person name="Miyazaki S."/>
            <person name="Morinaga S."/>
            <person name="Murata T."/>
            <person name="Mueller-Roeber B."/>
            <person name="Nelson D.R."/>
            <person name="Obara M."/>
            <person name="Oguri Y."/>
            <person name="Olmstead R.G."/>
            <person name="Onodera N."/>
            <person name="Petersen B.L."/>
            <person name="Pils B."/>
            <person name="Prigge M."/>
            <person name="Rensing S.A."/>
            <person name="Riano-Pachon D.M."/>
            <person name="Roberts A.W."/>
            <person name="Sato Y."/>
            <person name="Scheller H.V."/>
            <person name="Schulz B."/>
            <person name="Schulz C."/>
            <person name="Shakirov E.V."/>
            <person name="Shibagaki N."/>
            <person name="Shinohara N."/>
            <person name="Shippen D.E."/>
            <person name="Soerensen I."/>
            <person name="Sotooka R."/>
            <person name="Sugimoto N."/>
            <person name="Sugita M."/>
            <person name="Sumikawa N."/>
            <person name="Tanurdzic M."/>
            <person name="Theissen G."/>
            <person name="Ulvskov P."/>
            <person name="Wakazuki S."/>
            <person name="Weng J.K."/>
            <person name="Willats W.W."/>
            <person name="Wipf D."/>
            <person name="Wolf P.G."/>
            <person name="Yang L."/>
            <person name="Zimmer A.D."/>
            <person name="Zhu Q."/>
            <person name="Mitros T."/>
            <person name="Hellsten U."/>
            <person name="Loque D."/>
            <person name="Otillar R."/>
            <person name="Salamov A."/>
            <person name="Schmutz J."/>
            <person name="Shapiro H."/>
            <person name="Lindquist E."/>
            <person name="Lucas S."/>
            <person name="Rokhsar D."/>
            <person name="Grigoriev I.V."/>
        </authorList>
    </citation>
    <scope>NUCLEOTIDE SEQUENCE [LARGE SCALE GENOMIC DNA]</scope>
</reference>
<evidence type="ECO:0000313" key="1">
    <source>
        <dbReference type="EMBL" id="EFJ08689.1"/>
    </source>
</evidence>
<dbReference type="GO" id="GO:0020037">
    <property type="term" value="F:heme binding"/>
    <property type="evidence" value="ECO:0007669"/>
    <property type="project" value="InterPro"/>
</dbReference>
<keyword evidence="2" id="KW-1185">Reference proteome</keyword>
<name>D8T3T2_SELML</name>
<dbReference type="Proteomes" id="UP000001514">
    <property type="component" value="Unassembled WGS sequence"/>
</dbReference>
<dbReference type="GO" id="GO:0005506">
    <property type="term" value="F:iron ion binding"/>
    <property type="evidence" value="ECO:0007669"/>
    <property type="project" value="InterPro"/>
</dbReference>
<evidence type="ECO:0000313" key="2">
    <source>
        <dbReference type="Proteomes" id="UP000001514"/>
    </source>
</evidence>